<evidence type="ECO:0000313" key="6">
    <source>
        <dbReference type="EMBL" id="AFI90939.1"/>
    </source>
</evidence>
<feature type="transmembrane region" description="Helical" evidence="4">
    <location>
        <begin position="137"/>
        <end position="156"/>
    </location>
</feature>
<feature type="transmembrane region" description="Helical" evidence="4">
    <location>
        <begin position="206"/>
        <end position="228"/>
    </location>
</feature>
<dbReference type="Pfam" id="PF07690">
    <property type="entry name" value="MFS_1"/>
    <property type="match status" value="1"/>
</dbReference>
<evidence type="ECO:0000313" key="7">
    <source>
        <dbReference type="EMBL" id="MBI0554035.1"/>
    </source>
</evidence>
<organism evidence="6 8">
    <name type="scientific">Pectobacterium parmentieri</name>
    <dbReference type="NCBI Taxonomy" id="1905730"/>
    <lineage>
        <taxon>Bacteria</taxon>
        <taxon>Pseudomonadati</taxon>
        <taxon>Pseudomonadota</taxon>
        <taxon>Gammaproteobacteria</taxon>
        <taxon>Enterobacterales</taxon>
        <taxon>Pectobacteriaceae</taxon>
        <taxon>Pectobacterium</taxon>
    </lineage>
</organism>
<evidence type="ECO:0000256" key="2">
    <source>
        <dbReference type="ARBA" id="ARBA00022989"/>
    </source>
</evidence>
<keyword evidence="1 4" id="KW-0812">Transmembrane</keyword>
<keyword evidence="9" id="KW-1185">Reference proteome</keyword>
<dbReference type="Gene3D" id="1.20.1250.20">
    <property type="entry name" value="MFS general substrate transporter like domains"/>
    <property type="match status" value="2"/>
</dbReference>
<feature type="transmembrane region" description="Helical" evidence="4">
    <location>
        <begin position="362"/>
        <end position="382"/>
    </location>
</feature>
<dbReference type="HOGENOM" id="CLU_038046_4_0_6"/>
<dbReference type="eggNOG" id="COG2807">
    <property type="taxonomic scope" value="Bacteria"/>
</dbReference>
<dbReference type="GO" id="GO:0022857">
    <property type="term" value="F:transmembrane transporter activity"/>
    <property type="evidence" value="ECO:0007669"/>
    <property type="project" value="InterPro"/>
</dbReference>
<feature type="transmembrane region" description="Helical" evidence="4">
    <location>
        <begin position="79"/>
        <end position="97"/>
    </location>
</feature>
<dbReference type="PATRIC" id="fig|1166016.3.peg.2897"/>
<dbReference type="PANTHER" id="PTHR23523:SF1">
    <property type="entry name" value="CYANATE TRANSPORT PROTEIN CYNX"/>
    <property type="match status" value="1"/>
</dbReference>
<reference evidence="9" key="3">
    <citation type="submission" date="2023-07" db="EMBL/GenBank/DDBJ databases">
        <title>Identification of Pectobacterium versatile causing blackleg of potato from New York State with a whole genome sequencing approach.</title>
        <authorList>
            <person name="Ma X."/>
            <person name="Swingle B."/>
        </authorList>
    </citation>
    <scope>NUCLEOTIDE SEQUENCE [LARGE SCALE GENOMIC DNA]</scope>
    <source>
        <strain evidence="9">NY1588A</strain>
    </source>
</reference>
<reference evidence="6" key="2">
    <citation type="submission" date="2012-03" db="EMBL/GenBank/DDBJ databases">
        <authorList>
            <person name="Koskinen P."/>
            <person name="Laine P."/>
            <person name="Niemi O."/>
            <person name="Nykyri J."/>
            <person name="Harjunpaa H."/>
            <person name="Auvinen P."/>
            <person name="Paulin L."/>
            <person name="Pirhonen M."/>
            <person name="Palva T."/>
            <person name="Holm L."/>
        </authorList>
    </citation>
    <scope>NUCLEOTIDE SEQUENCE</scope>
    <source>
        <strain evidence="6">SCC3193</strain>
    </source>
</reference>
<feature type="transmembrane region" description="Helical" evidence="4">
    <location>
        <begin position="48"/>
        <end position="67"/>
    </location>
</feature>
<keyword evidence="3 4" id="KW-0472">Membrane</keyword>
<feature type="transmembrane region" description="Helical" evidence="4">
    <location>
        <begin position="240"/>
        <end position="261"/>
    </location>
</feature>
<dbReference type="Proteomes" id="UP000008044">
    <property type="component" value="Chromosome"/>
</dbReference>
<evidence type="ECO:0000256" key="4">
    <source>
        <dbReference type="SAM" id="Phobius"/>
    </source>
</evidence>
<evidence type="ECO:0000256" key="3">
    <source>
        <dbReference type="ARBA" id="ARBA00023136"/>
    </source>
</evidence>
<feature type="transmembrane region" description="Helical" evidence="4">
    <location>
        <begin position="162"/>
        <end position="185"/>
    </location>
</feature>
<reference evidence="6 8" key="1">
    <citation type="journal article" date="2012" name="J. Bacteriol.">
        <title>Genome sequence of Pectobacterium sp. strain SCC3193.</title>
        <authorList>
            <person name="Koskinen J.P."/>
            <person name="Laine P."/>
            <person name="Niemi O."/>
            <person name="Nykyri J."/>
            <person name="Harjunpaa H."/>
            <person name="Auvinen P."/>
            <person name="Paulin L."/>
            <person name="Pirhonen M."/>
            <person name="Palva T."/>
            <person name="Holm L."/>
        </authorList>
    </citation>
    <scope>NUCLEOTIDE SEQUENCE [LARGE SCALE GENOMIC DNA]</scope>
    <source>
        <strain evidence="6 8">SCC3193</strain>
    </source>
</reference>
<dbReference type="InterPro" id="IPR011701">
    <property type="entry name" value="MFS"/>
</dbReference>
<dbReference type="EMBL" id="WABS01000008">
    <property type="protein sequence ID" value="MBI0554035.1"/>
    <property type="molecule type" value="Genomic_DNA"/>
</dbReference>
<dbReference type="STRING" id="1905730.W5S_2856"/>
<feature type="transmembrane region" description="Helical" evidence="4">
    <location>
        <begin position="331"/>
        <end position="350"/>
    </location>
</feature>
<evidence type="ECO:0000259" key="5">
    <source>
        <dbReference type="PROSITE" id="PS50850"/>
    </source>
</evidence>
<dbReference type="InterPro" id="IPR052524">
    <property type="entry name" value="MFS_Cyanate_Porter"/>
</dbReference>
<feature type="transmembrane region" description="Helical" evidence="4">
    <location>
        <begin position="103"/>
        <end position="125"/>
    </location>
</feature>
<dbReference type="RefSeq" id="WP_014700478.1">
    <property type="nucleotide sequence ID" value="NC_017845.1"/>
</dbReference>
<sequence length="389" mass="41317">MVVAPTARTRAFLFFTIILLGLNLRPVLAGIGPLLNQIQAATGLDDSMAGMLTTLPVFAMGWCALYGGQLQARLGEYRGVTLGIVVIALACSTRWWLNSGTALLVSAALAGVGIALIQALVPSFIKLHFGRHSSLLMGFYTTAIMTGAAFAASSVSPLANAWGWQSALACWGIVALVAVVAWRCVPKAYTAKQDAVAVLATRRSGMDWLLMVFFGIGTGAYTLVLAWLPPYYMQLGLDATQSGLMLGALTMTEVISGLLVSTFINRFPDRRKLLLPILAVMLVGMIGLIAAPLTFTYPIIIMLGIGIGALFPLSLIVALDQVTEPHKTGSLMGFVQGGGYILASLMPLLAGFIRQHTAGLEQAWMIMTVGVVVLIIMATRFAPLKSLGR</sequence>
<name>A0A0H3I7V9_PECPM</name>
<feature type="transmembrane region" description="Helical" evidence="4">
    <location>
        <begin position="299"/>
        <end position="319"/>
    </location>
</feature>
<evidence type="ECO:0000313" key="9">
    <source>
        <dbReference type="Proteomes" id="UP001194579"/>
    </source>
</evidence>
<dbReference type="PROSITE" id="PS50850">
    <property type="entry name" value="MFS"/>
    <property type="match status" value="1"/>
</dbReference>
<gene>
    <name evidence="6" type="ordered locus">W5S_2856</name>
    <name evidence="7" type="ORF">F6Q06_05940</name>
</gene>
<keyword evidence="2 4" id="KW-1133">Transmembrane helix</keyword>
<feature type="transmembrane region" description="Helical" evidence="4">
    <location>
        <begin position="273"/>
        <end position="293"/>
    </location>
</feature>
<dbReference type="SUPFAM" id="SSF103473">
    <property type="entry name" value="MFS general substrate transporter"/>
    <property type="match status" value="1"/>
</dbReference>
<dbReference type="KEGG" id="pec:W5S_2856"/>
<protein>
    <submittedName>
        <fullName evidence="6">Cyanate transport protein CynX</fullName>
    </submittedName>
    <submittedName>
        <fullName evidence="7">CynX/NimT family MFS transporter</fullName>
    </submittedName>
</protein>
<dbReference type="InterPro" id="IPR036259">
    <property type="entry name" value="MFS_trans_sf"/>
</dbReference>
<accession>A0A0H3I7V9</accession>
<evidence type="ECO:0000256" key="1">
    <source>
        <dbReference type="ARBA" id="ARBA00022692"/>
    </source>
</evidence>
<dbReference type="AlphaFoldDB" id="A0A0H3I7V9"/>
<evidence type="ECO:0000313" key="8">
    <source>
        <dbReference type="Proteomes" id="UP000008044"/>
    </source>
</evidence>
<proteinExistence type="predicted"/>
<dbReference type="EMBL" id="CP003415">
    <property type="protein sequence ID" value="AFI90939.1"/>
    <property type="molecule type" value="Genomic_DNA"/>
</dbReference>
<feature type="domain" description="Major facilitator superfamily (MFS) profile" evidence="5">
    <location>
        <begin position="9"/>
        <end position="386"/>
    </location>
</feature>
<dbReference type="InterPro" id="IPR020846">
    <property type="entry name" value="MFS_dom"/>
</dbReference>
<dbReference type="Proteomes" id="UP001194579">
    <property type="component" value="Unassembled WGS sequence"/>
</dbReference>
<reference evidence="7" key="4">
    <citation type="submission" date="2024-05" db="EMBL/GenBank/DDBJ databases">
        <title>Identification of Pectobacterium versatile causing blackleg of potato from New York State with a whole genome sequencing approach.</title>
        <authorList>
            <person name="Ma X."/>
            <person name="Swingle B."/>
        </authorList>
    </citation>
    <scope>NUCLEOTIDE SEQUENCE</scope>
    <source>
        <strain evidence="7">NY1588A</strain>
    </source>
</reference>
<dbReference type="PANTHER" id="PTHR23523">
    <property type="match status" value="1"/>
</dbReference>